<evidence type="ECO:0000259" key="9">
    <source>
        <dbReference type="Pfam" id="PF13720"/>
    </source>
</evidence>
<evidence type="ECO:0000256" key="1">
    <source>
        <dbReference type="ARBA" id="ARBA00022490"/>
    </source>
</evidence>
<feature type="domain" description="UDP N-acetylglucosamine O-acyltransferase C-terminal" evidence="9">
    <location>
        <begin position="176"/>
        <end position="259"/>
    </location>
</feature>
<dbReference type="SUPFAM" id="SSF51161">
    <property type="entry name" value="Trimeric LpxA-like enzymes"/>
    <property type="match status" value="1"/>
</dbReference>
<evidence type="ECO:0000256" key="2">
    <source>
        <dbReference type="ARBA" id="ARBA00022516"/>
    </source>
</evidence>
<keyword evidence="3 8" id="KW-0441">Lipid A biosynthesis</keyword>
<comment type="subunit">
    <text evidence="8">Homotrimer.</text>
</comment>
<dbReference type="PANTHER" id="PTHR43480">
    <property type="entry name" value="ACYL-[ACYL-CARRIER-PROTEIN]--UDP-N-ACETYLGLUCOSAMINE O-ACYLTRANSFERASE"/>
    <property type="match status" value="1"/>
</dbReference>
<evidence type="ECO:0000256" key="8">
    <source>
        <dbReference type="HAMAP-Rule" id="MF_00387"/>
    </source>
</evidence>
<dbReference type="Proteomes" id="UP000785783">
    <property type="component" value="Unassembled WGS sequence"/>
</dbReference>
<evidence type="ECO:0000313" key="10">
    <source>
        <dbReference type="EMBL" id="MBL6761059.1"/>
    </source>
</evidence>
<dbReference type="EMBL" id="JADHOK010000001">
    <property type="protein sequence ID" value="MBL6761059.1"/>
    <property type="molecule type" value="Genomic_DNA"/>
</dbReference>
<dbReference type="Gene3D" id="1.20.1180.10">
    <property type="entry name" value="Udp N-acetylglucosamine O-acyltransferase, C-terminal domain"/>
    <property type="match status" value="1"/>
</dbReference>
<comment type="subcellular location">
    <subcellularLocation>
        <location evidence="8">Cytoplasm</location>
    </subcellularLocation>
</comment>
<gene>
    <name evidence="8 10" type="primary">lpxA</name>
    <name evidence="10" type="ORF">ISQ19_00005</name>
</gene>
<dbReference type="AlphaFoldDB" id="A0A937HC32"/>
<organism evidence="10 11">
    <name type="scientific">PS1 clade bacterium</name>
    <dbReference type="NCBI Taxonomy" id="2175152"/>
    <lineage>
        <taxon>Bacteria</taxon>
        <taxon>Pseudomonadati</taxon>
        <taxon>Pseudomonadota</taxon>
        <taxon>Alphaproteobacteria</taxon>
        <taxon>PS1 clade</taxon>
    </lineage>
</organism>
<evidence type="ECO:0000256" key="5">
    <source>
        <dbReference type="ARBA" id="ARBA00022737"/>
    </source>
</evidence>
<dbReference type="EC" id="2.3.1.129" evidence="8"/>
<dbReference type="InterPro" id="IPR037157">
    <property type="entry name" value="Acetyltransf_C_sf"/>
</dbReference>
<dbReference type="Pfam" id="PF00132">
    <property type="entry name" value="Hexapep"/>
    <property type="match status" value="2"/>
</dbReference>
<dbReference type="Gene3D" id="2.160.10.10">
    <property type="entry name" value="Hexapeptide repeat proteins"/>
    <property type="match status" value="1"/>
</dbReference>
<reference evidence="10" key="1">
    <citation type="submission" date="2020-10" db="EMBL/GenBank/DDBJ databases">
        <title>Microbiome of the Black Sea water column analyzed by genome centric metagenomics.</title>
        <authorList>
            <person name="Cabello-Yeves P.J."/>
            <person name="Callieri C."/>
            <person name="Picazo A."/>
            <person name="Mehrshad M."/>
            <person name="Haro-Moreno J.M."/>
            <person name="Roda-Garcia J."/>
            <person name="Dzembekova N."/>
            <person name="Slabakova V."/>
            <person name="Slabakova N."/>
            <person name="Moncheva S."/>
            <person name="Rodriguez-Valera F."/>
        </authorList>
    </citation>
    <scope>NUCLEOTIDE SEQUENCE</scope>
    <source>
        <strain evidence="10">BS307-5m-G5</strain>
    </source>
</reference>
<dbReference type="InterPro" id="IPR010137">
    <property type="entry name" value="Lipid_A_LpxA"/>
</dbReference>
<comment type="caution">
    <text evidence="10">The sequence shown here is derived from an EMBL/GenBank/DDBJ whole genome shotgun (WGS) entry which is preliminary data.</text>
</comment>
<dbReference type="NCBIfam" id="TIGR01852">
    <property type="entry name" value="lipid_A_lpxA"/>
    <property type="match status" value="1"/>
</dbReference>
<dbReference type="NCBIfam" id="NF003657">
    <property type="entry name" value="PRK05289.1"/>
    <property type="match status" value="1"/>
</dbReference>
<dbReference type="InterPro" id="IPR018357">
    <property type="entry name" value="Hexapep_transf_CS"/>
</dbReference>
<comment type="catalytic activity">
    <reaction evidence="8">
        <text>a (3R)-hydroxyacyl-[ACP] + UDP-N-acetyl-alpha-D-glucosamine = a UDP-3-O-[(3R)-3-hydroxyacyl]-N-acetyl-alpha-D-glucosamine + holo-[ACP]</text>
        <dbReference type="Rhea" id="RHEA:67812"/>
        <dbReference type="Rhea" id="RHEA-COMP:9685"/>
        <dbReference type="Rhea" id="RHEA-COMP:9945"/>
        <dbReference type="ChEBI" id="CHEBI:57705"/>
        <dbReference type="ChEBI" id="CHEBI:64479"/>
        <dbReference type="ChEBI" id="CHEBI:78827"/>
        <dbReference type="ChEBI" id="CHEBI:173225"/>
        <dbReference type="EC" id="2.3.1.129"/>
    </reaction>
</comment>
<accession>A0A937HC32</accession>
<protein>
    <recommendedName>
        <fullName evidence="8">Acyl-[acyl-carrier-protein]--UDP-N-acetylglucosamine O-acyltransferase</fullName>
        <shortName evidence="8">UDP-N-acetylglucosamine acyltransferase</shortName>
        <ecNumber evidence="8">2.3.1.129</ecNumber>
    </recommendedName>
</protein>
<dbReference type="PIRSF" id="PIRSF000456">
    <property type="entry name" value="UDP-GlcNAc_acltr"/>
    <property type="match status" value="1"/>
</dbReference>
<evidence type="ECO:0000256" key="3">
    <source>
        <dbReference type="ARBA" id="ARBA00022556"/>
    </source>
</evidence>
<keyword evidence="2 8" id="KW-0444">Lipid biosynthesis</keyword>
<dbReference type="CDD" id="cd03351">
    <property type="entry name" value="LbH_UDP-GlcNAc_AT"/>
    <property type="match status" value="1"/>
</dbReference>
<proteinExistence type="inferred from homology"/>
<evidence type="ECO:0000313" key="11">
    <source>
        <dbReference type="Proteomes" id="UP000785783"/>
    </source>
</evidence>
<dbReference type="InterPro" id="IPR001451">
    <property type="entry name" value="Hexapep"/>
</dbReference>
<sequence length="264" mass="27716">MGNVHPTAIVDETVKLGADVTIGPYCCVTGNVMLGDGVTLESHVVVTGHTTVGAETHIYPFASIGHVPQDLKFGDEEVTLEIGARNRIREHVTMNPGTAGGGGATKVGNDGLFMMGAHVAHDCIVGDNVILANNATLGGHVTVGDFAILGGLVGVHQFCRIGAHAFIGAGSLVVEDVIPFGAATGNRAVLSGLNLVGLKRRNFDRAEINALRALHKSLFIETEGPLMSRLAKAAQELGDSACVQQVVEFMRVEQNRGYCTPRNK</sequence>
<evidence type="ECO:0000256" key="6">
    <source>
        <dbReference type="ARBA" id="ARBA00023098"/>
    </source>
</evidence>
<dbReference type="GO" id="GO:0008780">
    <property type="term" value="F:acyl-[acyl-carrier-protein]-UDP-N-acetylglucosamine O-acyltransferase activity"/>
    <property type="evidence" value="ECO:0007669"/>
    <property type="project" value="UniProtKB-UniRule"/>
</dbReference>
<keyword evidence="1 8" id="KW-0963">Cytoplasm</keyword>
<dbReference type="GO" id="GO:0005737">
    <property type="term" value="C:cytoplasm"/>
    <property type="evidence" value="ECO:0007669"/>
    <property type="project" value="UniProtKB-SubCell"/>
</dbReference>
<dbReference type="Pfam" id="PF13720">
    <property type="entry name" value="Acetyltransf_11"/>
    <property type="match status" value="1"/>
</dbReference>
<keyword evidence="4 8" id="KW-0808">Transferase</keyword>
<dbReference type="InterPro" id="IPR029098">
    <property type="entry name" value="Acetyltransf_C"/>
</dbReference>
<comment type="similarity">
    <text evidence="8">Belongs to the transferase hexapeptide repeat family. LpxA subfamily.</text>
</comment>
<dbReference type="GO" id="GO:0016020">
    <property type="term" value="C:membrane"/>
    <property type="evidence" value="ECO:0007669"/>
    <property type="project" value="GOC"/>
</dbReference>
<keyword evidence="7 8" id="KW-0012">Acyltransferase</keyword>
<dbReference type="PROSITE" id="PS00101">
    <property type="entry name" value="HEXAPEP_TRANSFERASES"/>
    <property type="match status" value="1"/>
</dbReference>
<dbReference type="HAMAP" id="MF_00387">
    <property type="entry name" value="LpxA"/>
    <property type="match status" value="1"/>
</dbReference>
<evidence type="ECO:0000256" key="7">
    <source>
        <dbReference type="ARBA" id="ARBA00023315"/>
    </source>
</evidence>
<evidence type="ECO:0000256" key="4">
    <source>
        <dbReference type="ARBA" id="ARBA00022679"/>
    </source>
</evidence>
<name>A0A937HC32_9PROT</name>
<dbReference type="InterPro" id="IPR011004">
    <property type="entry name" value="Trimer_LpxA-like_sf"/>
</dbReference>
<comment type="function">
    <text evidence="8">Involved in the biosynthesis of lipid A, a phosphorylated glycolipid that anchors the lipopolysaccharide to the outer membrane of the cell.</text>
</comment>
<comment type="pathway">
    <text evidence="8">Glycolipid biosynthesis; lipid IV(A) biosynthesis; lipid IV(A) from (3R)-3-hydroxytetradecanoyl-[acyl-carrier-protein] and UDP-N-acetyl-alpha-D-glucosamine: step 1/6.</text>
</comment>
<dbReference type="GO" id="GO:0009245">
    <property type="term" value="P:lipid A biosynthetic process"/>
    <property type="evidence" value="ECO:0007669"/>
    <property type="project" value="UniProtKB-UniRule"/>
</dbReference>
<keyword evidence="5 8" id="KW-0677">Repeat</keyword>
<keyword evidence="6 8" id="KW-0443">Lipid metabolism</keyword>
<dbReference type="PANTHER" id="PTHR43480:SF1">
    <property type="entry name" value="ACYL-[ACYL-CARRIER-PROTEIN]--UDP-N-ACETYLGLUCOSAMINE O-ACYLTRANSFERASE, MITOCHONDRIAL-RELATED"/>
    <property type="match status" value="1"/>
</dbReference>